<evidence type="ECO:0000256" key="4">
    <source>
        <dbReference type="PROSITE-ProRule" id="PRU00723"/>
    </source>
</evidence>
<sequence>MEEATLRAKIQAMKNLLQAKRQRADGAAVAAAAASTRYVHKAPHAGHYPSRTYTRPTPVNRSWNRFSPSTAVETRRGVSIGSANKVWRRDDAARATTTTTAAAVIPVPAGGQASAVGTGRKNRTSSRPLKVAANKSTSRKLQVLQLEDGEYAKARDGFSLVRAGTKPMAAKRADLRTKTAAAPMSVSRSNSNSVHIGGVKYVVANGGKTLKRCVSEERMMIATGKPDSVSLATKSGAARAALYRAKATVQRARTHRLHLAKKPAKARTVYCSFYNRFGFCKNKNACRFIHDSRRVAMCRKFLKNECNDPKCLLSHQHDENKVPDCKMFLRGACTRENCKYRHVKVSATAKVCELFIKGYCPKGGACSFRHELPLLNRKLPRTAPLEQTIASNPPVVSGTSSPRSTSVSDPPLASPGTGSPHKVHLELSIRPNIRFASKHSAGFPLLFGGLRK</sequence>
<proteinExistence type="predicted"/>
<dbReference type="GO" id="GO:0008270">
    <property type="term" value="F:zinc ion binding"/>
    <property type="evidence" value="ECO:0007669"/>
    <property type="project" value="UniProtKB-KW"/>
</dbReference>
<keyword evidence="1 4" id="KW-0479">Metal-binding</keyword>
<dbReference type="PANTHER" id="PTHR46156">
    <property type="entry name" value="CCCH ZINGC FINGER"/>
    <property type="match status" value="1"/>
</dbReference>
<organism evidence="7 8">
    <name type="scientific">Hyaloperonospora brassicae</name>
    <name type="common">Brassica downy mildew</name>
    <name type="synonym">Peronospora brassicae</name>
    <dbReference type="NCBI Taxonomy" id="162125"/>
    <lineage>
        <taxon>Eukaryota</taxon>
        <taxon>Sar</taxon>
        <taxon>Stramenopiles</taxon>
        <taxon>Oomycota</taxon>
        <taxon>Peronosporomycetes</taxon>
        <taxon>Peronosporales</taxon>
        <taxon>Peronosporaceae</taxon>
        <taxon>Hyaloperonospora</taxon>
    </lineage>
</organism>
<dbReference type="InterPro" id="IPR036855">
    <property type="entry name" value="Znf_CCCH_sf"/>
</dbReference>
<evidence type="ECO:0000256" key="5">
    <source>
        <dbReference type="SAM" id="MobiDB-lite"/>
    </source>
</evidence>
<dbReference type="PROSITE" id="PS50103">
    <property type="entry name" value="ZF_C3H1"/>
    <property type="match status" value="3"/>
</dbReference>
<feature type="compositionally biased region" description="Polar residues" evidence="5">
    <location>
        <begin position="51"/>
        <end position="62"/>
    </location>
</feature>
<dbReference type="SUPFAM" id="SSF90229">
    <property type="entry name" value="CCCH zinc finger"/>
    <property type="match status" value="2"/>
</dbReference>
<evidence type="ECO:0000256" key="2">
    <source>
        <dbReference type="ARBA" id="ARBA00022771"/>
    </source>
</evidence>
<name>A0AAV0V1T6_HYABA</name>
<evidence type="ECO:0000259" key="6">
    <source>
        <dbReference type="PROSITE" id="PS50103"/>
    </source>
</evidence>
<comment type="caution">
    <text evidence="7">The sequence shown here is derived from an EMBL/GenBank/DDBJ whole genome shotgun (WGS) entry which is preliminary data.</text>
</comment>
<evidence type="ECO:0000313" key="8">
    <source>
        <dbReference type="Proteomes" id="UP001162031"/>
    </source>
</evidence>
<accession>A0AAV0V1T6</accession>
<feature type="zinc finger region" description="C3H1-type" evidence="4">
    <location>
        <begin position="319"/>
        <end position="345"/>
    </location>
</feature>
<dbReference type="GO" id="GO:0005634">
    <property type="term" value="C:nucleus"/>
    <property type="evidence" value="ECO:0007669"/>
    <property type="project" value="TreeGrafter"/>
</dbReference>
<feature type="zinc finger region" description="C3H1-type" evidence="4">
    <location>
        <begin position="265"/>
        <end position="293"/>
    </location>
</feature>
<evidence type="ECO:0000313" key="7">
    <source>
        <dbReference type="EMBL" id="CAI5741850.1"/>
    </source>
</evidence>
<dbReference type="Proteomes" id="UP001162031">
    <property type="component" value="Unassembled WGS sequence"/>
</dbReference>
<keyword evidence="3 4" id="KW-0862">Zinc</keyword>
<dbReference type="EMBL" id="CANTFL010001452">
    <property type="protein sequence ID" value="CAI5741850.1"/>
    <property type="molecule type" value="Genomic_DNA"/>
</dbReference>
<feature type="compositionally biased region" description="Low complexity" evidence="5">
    <location>
        <begin position="393"/>
        <end position="411"/>
    </location>
</feature>
<dbReference type="InterPro" id="IPR000571">
    <property type="entry name" value="Znf_CCCH"/>
</dbReference>
<reference evidence="7" key="1">
    <citation type="submission" date="2022-12" db="EMBL/GenBank/DDBJ databases">
        <authorList>
            <person name="Webb A."/>
        </authorList>
    </citation>
    <scope>NUCLEOTIDE SEQUENCE</scope>
    <source>
        <strain evidence="7">Hp1</strain>
    </source>
</reference>
<protein>
    <recommendedName>
        <fullName evidence="6">C3H1-type domain-containing protein</fullName>
    </recommendedName>
</protein>
<feature type="domain" description="C3H1-type" evidence="6">
    <location>
        <begin position="346"/>
        <end position="373"/>
    </location>
</feature>
<feature type="region of interest" description="Disordered" evidence="5">
    <location>
        <begin position="385"/>
        <end position="420"/>
    </location>
</feature>
<dbReference type="AlphaFoldDB" id="A0AAV0V1T6"/>
<gene>
    <name evidence="7" type="ORF">HBR001_LOCUS8681</name>
</gene>
<feature type="zinc finger region" description="C3H1-type" evidence="4">
    <location>
        <begin position="346"/>
        <end position="373"/>
    </location>
</feature>
<keyword evidence="8" id="KW-1185">Reference proteome</keyword>
<feature type="domain" description="C3H1-type" evidence="6">
    <location>
        <begin position="319"/>
        <end position="345"/>
    </location>
</feature>
<dbReference type="Gene3D" id="4.10.1000.10">
    <property type="entry name" value="Zinc finger, CCCH-type"/>
    <property type="match status" value="1"/>
</dbReference>
<dbReference type="SMART" id="SM00356">
    <property type="entry name" value="ZnF_C3H1"/>
    <property type="match status" value="4"/>
</dbReference>
<feature type="domain" description="C3H1-type" evidence="6">
    <location>
        <begin position="265"/>
        <end position="293"/>
    </location>
</feature>
<evidence type="ECO:0000256" key="3">
    <source>
        <dbReference type="ARBA" id="ARBA00022833"/>
    </source>
</evidence>
<keyword evidence="2 4" id="KW-0863">Zinc-finger</keyword>
<feature type="region of interest" description="Disordered" evidence="5">
    <location>
        <begin position="43"/>
        <end position="62"/>
    </location>
</feature>
<dbReference type="PANTHER" id="PTHR46156:SF1">
    <property type="entry name" value="ZINC FINGER CCCH DOMAIN-CONTAINING PROTEIN 3"/>
    <property type="match status" value="1"/>
</dbReference>
<evidence type="ECO:0000256" key="1">
    <source>
        <dbReference type="ARBA" id="ARBA00022723"/>
    </source>
</evidence>